<gene>
    <name evidence="1" type="ORF">OESDEN_01757</name>
</gene>
<dbReference type="EMBL" id="KN549335">
    <property type="protein sequence ID" value="KHJ98264.1"/>
    <property type="molecule type" value="Genomic_DNA"/>
</dbReference>
<evidence type="ECO:0000313" key="2">
    <source>
        <dbReference type="Proteomes" id="UP000053660"/>
    </source>
</evidence>
<reference evidence="1 2" key="1">
    <citation type="submission" date="2014-03" db="EMBL/GenBank/DDBJ databases">
        <title>Draft genome of the hookworm Oesophagostomum dentatum.</title>
        <authorList>
            <person name="Mitreva M."/>
        </authorList>
    </citation>
    <scope>NUCLEOTIDE SEQUENCE [LARGE SCALE GENOMIC DNA]</scope>
    <source>
        <strain evidence="1 2">OD-Hann</strain>
    </source>
</reference>
<dbReference type="AlphaFoldDB" id="A0A0B1TLZ0"/>
<keyword evidence="2" id="KW-1185">Reference proteome</keyword>
<sequence>MATMKTKTVKVLLVSFFRTELQKHALRRVCF</sequence>
<name>A0A0B1TLZ0_OESDE</name>
<proteinExistence type="predicted"/>
<dbReference type="Proteomes" id="UP000053660">
    <property type="component" value="Unassembled WGS sequence"/>
</dbReference>
<organism evidence="1 2">
    <name type="scientific">Oesophagostomum dentatum</name>
    <name type="common">Nodular worm</name>
    <dbReference type="NCBI Taxonomy" id="61180"/>
    <lineage>
        <taxon>Eukaryota</taxon>
        <taxon>Metazoa</taxon>
        <taxon>Ecdysozoa</taxon>
        <taxon>Nematoda</taxon>
        <taxon>Chromadorea</taxon>
        <taxon>Rhabditida</taxon>
        <taxon>Rhabditina</taxon>
        <taxon>Rhabditomorpha</taxon>
        <taxon>Strongyloidea</taxon>
        <taxon>Strongylidae</taxon>
        <taxon>Oesophagostomum</taxon>
    </lineage>
</organism>
<protein>
    <submittedName>
        <fullName evidence="1">Uncharacterized protein</fullName>
    </submittedName>
</protein>
<accession>A0A0B1TLZ0</accession>
<evidence type="ECO:0000313" key="1">
    <source>
        <dbReference type="EMBL" id="KHJ98264.1"/>
    </source>
</evidence>